<organism evidence="1 2">
    <name type="scientific">Desulfarculus baarsii (strain ATCC 33931 / DSM 2075 / LMG 7858 / VKM B-1802 / 2st14)</name>
    <dbReference type="NCBI Taxonomy" id="644282"/>
    <lineage>
        <taxon>Bacteria</taxon>
        <taxon>Pseudomonadati</taxon>
        <taxon>Thermodesulfobacteriota</taxon>
        <taxon>Desulfarculia</taxon>
        <taxon>Desulfarculales</taxon>
        <taxon>Desulfarculaceae</taxon>
        <taxon>Desulfarculus</taxon>
    </lineage>
</organism>
<keyword evidence="2" id="KW-1185">Reference proteome</keyword>
<dbReference type="AlphaFoldDB" id="E1QKG7"/>
<evidence type="ECO:0000313" key="1">
    <source>
        <dbReference type="EMBL" id="ADK86060.1"/>
    </source>
</evidence>
<evidence type="ECO:0000313" key="2">
    <source>
        <dbReference type="Proteomes" id="UP000009047"/>
    </source>
</evidence>
<name>E1QKG7_DESB2</name>
<sequence>MQPSARDKLRRFYQEAMLCPELLCLSCQRSAWNSSRPPCSQSRREDCALFVEDMAGRLAAEPPKAPGRRPAQHPR</sequence>
<dbReference type="Proteomes" id="UP000009047">
    <property type="component" value="Chromosome"/>
</dbReference>
<protein>
    <submittedName>
        <fullName evidence="1">Uncharacterized protein</fullName>
    </submittedName>
</protein>
<dbReference type="EMBL" id="CP002085">
    <property type="protein sequence ID" value="ADK86060.1"/>
    <property type="molecule type" value="Genomic_DNA"/>
</dbReference>
<gene>
    <name evidence="1" type="ordered locus">Deba_2706</name>
</gene>
<accession>E1QKG7</accession>
<dbReference type="HOGENOM" id="CLU_2665098_0_0_7"/>
<reference evidence="1 2" key="1">
    <citation type="journal article" date="2010" name="Stand. Genomic Sci.">
        <title>Complete genome sequence of Desulfarculus baarsii type strain (2st14).</title>
        <authorList>
            <person name="Sun H."/>
            <person name="Spring S."/>
            <person name="Lapidus A."/>
            <person name="Davenport K."/>
            <person name="Del Rio T.G."/>
            <person name="Tice H."/>
            <person name="Nolan M."/>
            <person name="Copeland A."/>
            <person name="Cheng J.F."/>
            <person name="Lucas S."/>
            <person name="Tapia R."/>
            <person name="Goodwin L."/>
            <person name="Pitluck S."/>
            <person name="Ivanova N."/>
            <person name="Pagani I."/>
            <person name="Mavromatis K."/>
            <person name="Ovchinnikova G."/>
            <person name="Pati A."/>
            <person name="Chen A."/>
            <person name="Palaniappan K."/>
            <person name="Hauser L."/>
            <person name="Chang Y.J."/>
            <person name="Jeffries C.D."/>
            <person name="Detter J.C."/>
            <person name="Han C."/>
            <person name="Rohde M."/>
            <person name="Brambilla E."/>
            <person name="Goker M."/>
            <person name="Woyke T."/>
            <person name="Bristow J."/>
            <person name="Eisen J.A."/>
            <person name="Markowitz V."/>
            <person name="Hugenholtz P."/>
            <person name="Kyrpides N.C."/>
            <person name="Klenk H.P."/>
            <person name="Land M."/>
        </authorList>
    </citation>
    <scope>NUCLEOTIDE SEQUENCE [LARGE SCALE GENOMIC DNA]</scope>
    <source>
        <strain evidence="2">ATCC 33931 / DSM 2075 / LMG 7858 / VKM B-1802 / 2st14</strain>
    </source>
</reference>
<dbReference type="STRING" id="644282.Deba_2706"/>
<proteinExistence type="predicted"/>
<dbReference type="KEGG" id="dbr:Deba_2706"/>